<dbReference type="PANTHER" id="PTHR44757">
    <property type="entry name" value="DIGUANYLATE CYCLASE DGCP"/>
    <property type="match status" value="1"/>
</dbReference>
<keyword evidence="1" id="KW-0812">Transmembrane</keyword>
<feature type="transmembrane region" description="Helical" evidence="1">
    <location>
        <begin position="118"/>
        <end position="137"/>
    </location>
</feature>
<feature type="transmembrane region" description="Helical" evidence="1">
    <location>
        <begin position="92"/>
        <end position="112"/>
    </location>
</feature>
<feature type="domain" description="GGDEF" evidence="3">
    <location>
        <begin position="365"/>
        <end position="498"/>
    </location>
</feature>
<evidence type="ECO:0000313" key="4">
    <source>
        <dbReference type="EMBL" id="GHA24053.1"/>
    </source>
</evidence>
<dbReference type="InterPro" id="IPR029787">
    <property type="entry name" value="Nucleotide_cyclase"/>
</dbReference>
<comment type="caution">
    <text evidence="4">The sequence shown here is derived from an EMBL/GenBank/DDBJ whole genome shotgun (WGS) entry which is preliminary data.</text>
</comment>
<dbReference type="InterPro" id="IPR001633">
    <property type="entry name" value="EAL_dom"/>
</dbReference>
<dbReference type="SUPFAM" id="SSF55073">
    <property type="entry name" value="Nucleotide cyclase"/>
    <property type="match status" value="1"/>
</dbReference>
<dbReference type="Pfam" id="PF00563">
    <property type="entry name" value="EAL"/>
    <property type="match status" value="1"/>
</dbReference>
<reference evidence="4" key="1">
    <citation type="journal article" date="2014" name="Int. J. Syst. Evol. Microbiol.">
        <title>Complete genome sequence of Corynebacterium casei LMG S-19264T (=DSM 44701T), isolated from a smear-ripened cheese.</title>
        <authorList>
            <consortium name="US DOE Joint Genome Institute (JGI-PGF)"/>
            <person name="Walter F."/>
            <person name="Albersmeier A."/>
            <person name="Kalinowski J."/>
            <person name="Ruckert C."/>
        </authorList>
    </citation>
    <scope>NUCLEOTIDE SEQUENCE</scope>
    <source>
        <strain evidence="4">KCTC 32437</strain>
    </source>
</reference>
<reference evidence="4" key="2">
    <citation type="submission" date="2020-09" db="EMBL/GenBank/DDBJ databases">
        <authorList>
            <person name="Sun Q."/>
            <person name="Kim S."/>
        </authorList>
    </citation>
    <scope>NUCLEOTIDE SEQUENCE</scope>
    <source>
        <strain evidence="4">KCTC 32437</strain>
    </source>
</reference>
<dbReference type="AlphaFoldDB" id="A0A918S4R9"/>
<dbReference type="SMART" id="SM00267">
    <property type="entry name" value="GGDEF"/>
    <property type="match status" value="1"/>
</dbReference>
<keyword evidence="1" id="KW-1133">Transmembrane helix</keyword>
<dbReference type="Gene3D" id="3.20.20.450">
    <property type="entry name" value="EAL domain"/>
    <property type="match status" value="1"/>
</dbReference>
<evidence type="ECO:0000259" key="2">
    <source>
        <dbReference type="PROSITE" id="PS50883"/>
    </source>
</evidence>
<dbReference type="PROSITE" id="PS50887">
    <property type="entry name" value="GGDEF"/>
    <property type="match status" value="1"/>
</dbReference>
<dbReference type="InterPro" id="IPR052155">
    <property type="entry name" value="Biofilm_reg_signaling"/>
</dbReference>
<dbReference type="PANTHER" id="PTHR44757:SF2">
    <property type="entry name" value="BIOFILM ARCHITECTURE MAINTENANCE PROTEIN MBAA"/>
    <property type="match status" value="1"/>
</dbReference>
<evidence type="ECO:0000313" key="5">
    <source>
        <dbReference type="Proteomes" id="UP000646579"/>
    </source>
</evidence>
<evidence type="ECO:0000256" key="1">
    <source>
        <dbReference type="SAM" id="Phobius"/>
    </source>
</evidence>
<dbReference type="InterPro" id="IPR000160">
    <property type="entry name" value="GGDEF_dom"/>
</dbReference>
<dbReference type="NCBIfam" id="TIGR00254">
    <property type="entry name" value="GGDEF"/>
    <property type="match status" value="1"/>
</dbReference>
<keyword evidence="5" id="KW-1185">Reference proteome</keyword>
<feature type="transmembrane region" description="Helical" evidence="1">
    <location>
        <begin position="49"/>
        <end position="71"/>
    </location>
</feature>
<dbReference type="SUPFAM" id="SSF141868">
    <property type="entry name" value="EAL domain-like"/>
    <property type="match status" value="1"/>
</dbReference>
<dbReference type="Proteomes" id="UP000646579">
    <property type="component" value="Unassembled WGS sequence"/>
</dbReference>
<accession>A0A918S4R9</accession>
<dbReference type="CDD" id="cd01948">
    <property type="entry name" value="EAL"/>
    <property type="match status" value="1"/>
</dbReference>
<evidence type="ECO:0000259" key="3">
    <source>
        <dbReference type="PROSITE" id="PS50887"/>
    </source>
</evidence>
<dbReference type="EMBL" id="BMZE01000002">
    <property type="protein sequence ID" value="GHA24053.1"/>
    <property type="molecule type" value="Genomic_DNA"/>
</dbReference>
<organism evidence="4 5">
    <name type="scientific">Devosia pacifica</name>
    <dbReference type="NCBI Taxonomy" id="1335967"/>
    <lineage>
        <taxon>Bacteria</taxon>
        <taxon>Pseudomonadati</taxon>
        <taxon>Pseudomonadota</taxon>
        <taxon>Alphaproteobacteria</taxon>
        <taxon>Hyphomicrobiales</taxon>
        <taxon>Devosiaceae</taxon>
        <taxon>Devosia</taxon>
    </lineage>
</organism>
<dbReference type="InterPro" id="IPR043128">
    <property type="entry name" value="Rev_trsase/Diguanyl_cyclase"/>
</dbReference>
<dbReference type="Gene3D" id="3.30.70.270">
    <property type="match status" value="1"/>
</dbReference>
<dbReference type="InterPro" id="IPR035919">
    <property type="entry name" value="EAL_sf"/>
</dbReference>
<name>A0A918S4R9_9HYPH</name>
<dbReference type="Pfam" id="PF00990">
    <property type="entry name" value="GGDEF"/>
    <property type="match status" value="1"/>
</dbReference>
<gene>
    <name evidence="4" type="ORF">GCM10007989_19630</name>
</gene>
<feature type="domain" description="EAL" evidence="2">
    <location>
        <begin position="507"/>
        <end position="758"/>
    </location>
</feature>
<dbReference type="CDD" id="cd01949">
    <property type="entry name" value="GGDEF"/>
    <property type="match status" value="1"/>
</dbReference>
<proteinExistence type="predicted"/>
<keyword evidence="1" id="KW-0472">Membrane</keyword>
<protein>
    <submittedName>
        <fullName evidence="4">Diguanylate cyclase</fullName>
    </submittedName>
</protein>
<dbReference type="PROSITE" id="PS50883">
    <property type="entry name" value="EAL"/>
    <property type="match status" value="1"/>
</dbReference>
<dbReference type="SMART" id="SM00052">
    <property type="entry name" value="EAL"/>
    <property type="match status" value="1"/>
</dbReference>
<dbReference type="RefSeq" id="WP_189425507.1">
    <property type="nucleotide sequence ID" value="NZ_BMZE01000002.1"/>
</dbReference>
<sequence length="772" mass="84277">MLTSARKTMPAIDYVSIVRSVYGDRRALLFGALASASAAAVSAYRAQSIALTVVAVAFVLVGVARYLNMVAFWKAAIEDEDDAAAERWENRALLGGCMVAITYGAWCLISILFVDDPFAEFASATLGIAAMVGCVARNFGLDRLVTLQTLCLTIPFSIALILKGGFSYPFLAVLLVMLLVSFRDLAGGIRSILLAAVHGRVEASQLAADLDISLATMNHGVLMLDASNAVSVSNQRAVEFFDRFGAKISTGQPFEDVVEALGGDETLPRTTIDRLTDLVSRNGDGKVLLALSEGRYFEVTVSSRRRNSVLLFEDISERVEAEERINHLARHDALTGLPNRIYFAEYVNEALEDRRSSVLQGVEPTSTALFMIDIDDFKHVNDSMGHMVGDRLLREVASRVRKALPPQCMLARLAGDEFVVFVSQIGSHDAAEELAKMLLSTFDRPFNLGSASPLVSTSIGIVVSDRLMDDLDNLLARADLALYAAKAEGKHGAKLFHADMDINYQHRQRLKFDLSQAVADQDLSLAFQPLIDLSTGKVVSCEALVRWTHPSLGVIPPSTFIPLAEEMGLISAITNLVLRQATRECSRWPAHIGVAVNISARDFRSGDVHQMVNRSLAEAGLAANRLELEVTETALIEHRESAIESLKAFAAQGIGISLDDFGTGYSSLSYLQALPFTKLKIDRSFLSDIVTDRRARNLLTNVARIGTDLNMCVLAEGVETEEQLQVLRDHSRVQQAQGYLFSRPLPARDVADFIRHFEAASRGEGEANLLHG</sequence>
<dbReference type="Pfam" id="PF12860">
    <property type="entry name" value="PAS_7"/>
    <property type="match status" value="1"/>
</dbReference>